<dbReference type="PANTHER" id="PTHR23150:SF19">
    <property type="entry name" value="FORMYLGLYCINE-GENERATING ENZYME"/>
    <property type="match status" value="1"/>
</dbReference>
<dbReference type="EMBL" id="CP098611">
    <property type="protein sequence ID" value="USR91262.1"/>
    <property type="molecule type" value="Genomic_DNA"/>
</dbReference>
<evidence type="ECO:0000313" key="3">
    <source>
        <dbReference type="Proteomes" id="UP001056708"/>
    </source>
</evidence>
<accession>A0ABY5APX8</accession>
<gene>
    <name evidence="2" type="ORF">NEA10_00530</name>
</gene>
<dbReference type="SUPFAM" id="SSF56436">
    <property type="entry name" value="C-type lectin-like"/>
    <property type="match status" value="1"/>
</dbReference>
<sequence length="283" mass="32292">MNSPPKRRIIIHREKRRTTYFSEPLSDEVGLDMVQIPGGTFLMGAPEDELHNRKSEQPQHSVTVPSFFMGRYPITQTQWHLVVGYPEVKRELKPDPSEFKGENRPVEQVSWQDAVEFCQRLSVKTSRSYRLPSEAEWEYACRAGTQTPFHFGETLTDELANYNATKVYGRGVKGQSRGKTTEVGQFPPNNFGLHDMHGNVWEWCQDDWHRNYKGAPEDGSAWVDDDSKNNQKVLRGGSWFNYPRGCRCAIRFNDTRGGFLSGGFRVVCVPVVAGRVPRAMDSS</sequence>
<proteinExistence type="predicted"/>
<dbReference type="InterPro" id="IPR042095">
    <property type="entry name" value="SUMF_sf"/>
</dbReference>
<name>A0ABY5APX8_9CYAN</name>
<reference evidence="2" key="1">
    <citation type="submission" date="2022-06" db="EMBL/GenBank/DDBJ databases">
        <title>Genome sequence of Phormidium yuhuli AB48 isolated from an industrial photobioreactor environment.</title>
        <authorList>
            <person name="Qiu Y."/>
            <person name="Noonan A.J.C."/>
            <person name="Dofher K."/>
            <person name="Koch M."/>
            <person name="Kieft B."/>
            <person name="Lin X."/>
            <person name="Ziels R.M."/>
            <person name="Hallam S.J."/>
        </authorList>
    </citation>
    <scope>NUCLEOTIDE SEQUENCE</scope>
    <source>
        <strain evidence="2">AB48</strain>
    </source>
</reference>
<dbReference type="RefSeq" id="WP_252663292.1">
    <property type="nucleotide sequence ID" value="NZ_CP098611.1"/>
</dbReference>
<dbReference type="InterPro" id="IPR051043">
    <property type="entry name" value="Sulfatase_Mod_Factor_Kinase"/>
</dbReference>
<dbReference type="Gene3D" id="3.90.1580.10">
    <property type="entry name" value="paralog of FGE (formylglycine-generating enzyme)"/>
    <property type="match status" value="1"/>
</dbReference>
<dbReference type="Pfam" id="PF03781">
    <property type="entry name" value="FGE-sulfatase"/>
    <property type="match status" value="1"/>
</dbReference>
<dbReference type="PANTHER" id="PTHR23150">
    <property type="entry name" value="SULFATASE MODIFYING FACTOR 1, 2"/>
    <property type="match status" value="1"/>
</dbReference>
<protein>
    <submittedName>
        <fullName evidence="2">Formylglycine-generating enzyme family protein</fullName>
    </submittedName>
</protein>
<keyword evidence="3" id="KW-1185">Reference proteome</keyword>
<dbReference type="Proteomes" id="UP001056708">
    <property type="component" value="Chromosome"/>
</dbReference>
<evidence type="ECO:0000313" key="2">
    <source>
        <dbReference type="EMBL" id="USR91262.1"/>
    </source>
</evidence>
<feature type="domain" description="Sulfatase-modifying factor enzyme-like" evidence="1">
    <location>
        <begin position="32"/>
        <end position="267"/>
    </location>
</feature>
<evidence type="ECO:0000259" key="1">
    <source>
        <dbReference type="Pfam" id="PF03781"/>
    </source>
</evidence>
<dbReference type="InterPro" id="IPR016187">
    <property type="entry name" value="CTDL_fold"/>
</dbReference>
<dbReference type="InterPro" id="IPR005532">
    <property type="entry name" value="SUMF_dom"/>
</dbReference>
<organism evidence="2 3">
    <name type="scientific">Phormidium yuhuli AB48</name>
    <dbReference type="NCBI Taxonomy" id="2940671"/>
    <lineage>
        <taxon>Bacteria</taxon>
        <taxon>Bacillati</taxon>
        <taxon>Cyanobacteriota</taxon>
        <taxon>Cyanophyceae</taxon>
        <taxon>Oscillatoriophycideae</taxon>
        <taxon>Oscillatoriales</taxon>
        <taxon>Oscillatoriaceae</taxon>
        <taxon>Phormidium</taxon>
        <taxon>Phormidium yuhuli</taxon>
    </lineage>
</organism>